<proteinExistence type="predicted"/>
<protein>
    <submittedName>
        <fullName evidence="2">Uncharacterized protein</fullName>
    </submittedName>
</protein>
<evidence type="ECO:0000313" key="2">
    <source>
        <dbReference type="EMBL" id="MRX73451.1"/>
    </source>
</evidence>
<dbReference type="AlphaFoldDB" id="A0A7X2J182"/>
<organism evidence="2 3">
    <name type="scientific">Metabacillus lacus</name>
    <dbReference type="NCBI Taxonomy" id="1983721"/>
    <lineage>
        <taxon>Bacteria</taxon>
        <taxon>Bacillati</taxon>
        <taxon>Bacillota</taxon>
        <taxon>Bacilli</taxon>
        <taxon>Bacillales</taxon>
        <taxon>Bacillaceae</taxon>
        <taxon>Metabacillus</taxon>
    </lineage>
</organism>
<dbReference type="EMBL" id="WKKI01000035">
    <property type="protein sequence ID" value="MRX73451.1"/>
    <property type="molecule type" value="Genomic_DNA"/>
</dbReference>
<comment type="caution">
    <text evidence="2">The sequence shown here is derived from an EMBL/GenBank/DDBJ whole genome shotgun (WGS) entry which is preliminary data.</text>
</comment>
<keyword evidence="1" id="KW-0812">Transmembrane</keyword>
<reference evidence="2 3" key="1">
    <citation type="submission" date="2019-11" db="EMBL/GenBank/DDBJ databases">
        <title>Bacillus lacus genome.</title>
        <authorList>
            <person name="Allen C.J."/>
            <person name="Newman J.D."/>
        </authorList>
    </citation>
    <scope>NUCLEOTIDE SEQUENCE [LARGE SCALE GENOMIC DNA]</scope>
    <source>
        <strain evidence="2 3">KCTC 33946</strain>
    </source>
</reference>
<keyword evidence="3" id="KW-1185">Reference proteome</keyword>
<keyword evidence="1" id="KW-0472">Membrane</keyword>
<keyword evidence="1" id="KW-1133">Transmembrane helix</keyword>
<dbReference type="RefSeq" id="WP_154308916.1">
    <property type="nucleotide sequence ID" value="NZ_WKKI01000035.1"/>
</dbReference>
<sequence length="196" mass="22410">MKTTNWKRIIVWSLVGLSSIFMIGFGFLVIAFIMIDDTQPKIEKDEAREAYDIYNQPPTVEEMIVNPKETTKGEFGHQTVTHYEGEGIDSVVVDKSEYMNAKAFVDDLYNLLNGDTENRVPWDSKFEKQKYYAGSIIVYVNHFVNNQSVGDYEAIQLRELKAVAVKVHNATNEAEQIKPIEQLKIKLSKVYSSFGN</sequence>
<dbReference type="Proteomes" id="UP000448867">
    <property type="component" value="Unassembled WGS sequence"/>
</dbReference>
<accession>A0A7X2J182</accession>
<name>A0A7X2J182_9BACI</name>
<evidence type="ECO:0000256" key="1">
    <source>
        <dbReference type="SAM" id="Phobius"/>
    </source>
</evidence>
<gene>
    <name evidence="2" type="ORF">GJU40_15005</name>
</gene>
<feature type="transmembrane region" description="Helical" evidence="1">
    <location>
        <begin position="9"/>
        <end position="35"/>
    </location>
</feature>
<evidence type="ECO:0000313" key="3">
    <source>
        <dbReference type="Proteomes" id="UP000448867"/>
    </source>
</evidence>